<feature type="region of interest" description="Disordered" evidence="1">
    <location>
        <begin position="38"/>
        <end position="139"/>
    </location>
</feature>
<gene>
    <name evidence="3" type="ORF">JDN41_08100</name>
</gene>
<comment type="caution">
    <text evidence="3">The sequence shown here is derived from an EMBL/GenBank/DDBJ whole genome shotgun (WGS) entry which is preliminary data.</text>
</comment>
<reference evidence="3 4" key="1">
    <citation type="submission" date="2020-12" db="EMBL/GenBank/DDBJ databases">
        <title>Revised draft genomes of Rhodomicrobium vannielii ATCC 17100 and Rhodomicrobium udaipurense JA643.</title>
        <authorList>
            <person name="Conners E.M."/>
            <person name="Davenport E.J."/>
            <person name="Bose A."/>
        </authorList>
    </citation>
    <scope>NUCLEOTIDE SEQUENCE [LARGE SCALE GENOMIC DNA]</scope>
    <source>
        <strain evidence="3 4">JA643</strain>
    </source>
</reference>
<accession>A0A8I1KK14</accession>
<sequence length="297" mass="31404">MTRHRRISLLAFGTVALLGLAAAHAISAEAQDYLPPQQYQGEAPRSLRPPQQSQQQTTATPPQSGASGQQNGAYAGQGSGAGAPPQGNGAYTAQNTYVPPSNDNPGYGQPYSAPPAQPTAQWGEPVDGPGGPPPRERATYSSSEILDEGHRFFGGVSEGLAKVVEHAFQRYGRPTGYILGEDAGGAIIAGLRYGEGTLHTKMYPTQKVYWQGPSIGYDFGAAGSKTLTLVYNLTYPAQIFERFAGVDGSAYLVGGVGITFQQHEDVILAPIRAGLGLRFGANVGYLKYTPSPTWNPF</sequence>
<evidence type="ECO:0000313" key="3">
    <source>
        <dbReference type="EMBL" id="MBJ7543519.1"/>
    </source>
</evidence>
<keyword evidence="2" id="KW-0732">Signal</keyword>
<evidence type="ECO:0000256" key="2">
    <source>
        <dbReference type="SAM" id="SignalP"/>
    </source>
</evidence>
<evidence type="ECO:0000256" key="1">
    <source>
        <dbReference type="SAM" id="MobiDB-lite"/>
    </source>
</evidence>
<protein>
    <submittedName>
        <fullName evidence="3">DUF1134 domain-containing protein</fullName>
    </submittedName>
</protein>
<dbReference type="EMBL" id="JAEMUK010000014">
    <property type="protein sequence ID" value="MBJ7543519.1"/>
    <property type="molecule type" value="Genomic_DNA"/>
</dbReference>
<proteinExistence type="predicted"/>
<feature type="signal peptide" evidence="2">
    <location>
        <begin position="1"/>
        <end position="30"/>
    </location>
</feature>
<feature type="compositionally biased region" description="Polar residues" evidence="1">
    <location>
        <begin position="92"/>
        <end position="104"/>
    </location>
</feature>
<organism evidence="3 4">
    <name type="scientific">Rhodomicrobium udaipurense</name>
    <dbReference type="NCBI Taxonomy" id="1202716"/>
    <lineage>
        <taxon>Bacteria</taxon>
        <taxon>Pseudomonadati</taxon>
        <taxon>Pseudomonadota</taxon>
        <taxon>Alphaproteobacteria</taxon>
        <taxon>Hyphomicrobiales</taxon>
        <taxon>Hyphomicrobiaceae</taxon>
        <taxon>Rhodomicrobium</taxon>
    </lineage>
</organism>
<dbReference type="AlphaFoldDB" id="A0A8I1KK14"/>
<dbReference type="InterPro" id="IPR008325">
    <property type="entry name" value="EipA-like"/>
</dbReference>
<dbReference type="Pfam" id="PF06577">
    <property type="entry name" value="EipA"/>
    <property type="match status" value="1"/>
</dbReference>
<feature type="compositionally biased region" description="Low complexity" evidence="1">
    <location>
        <begin position="43"/>
        <end position="74"/>
    </location>
</feature>
<evidence type="ECO:0000313" key="4">
    <source>
        <dbReference type="Proteomes" id="UP000623250"/>
    </source>
</evidence>
<feature type="chain" id="PRO_5034820296" evidence="2">
    <location>
        <begin position="31"/>
        <end position="297"/>
    </location>
</feature>
<name>A0A8I1KK14_9HYPH</name>
<feature type="compositionally biased region" description="Low complexity" evidence="1">
    <location>
        <begin position="82"/>
        <end position="91"/>
    </location>
</feature>
<keyword evidence="4" id="KW-1185">Reference proteome</keyword>
<dbReference type="Proteomes" id="UP000623250">
    <property type="component" value="Unassembled WGS sequence"/>
</dbReference>